<accession>A0ABM3H3W8</accession>
<sequence>MSRTMNALTPDMPRLSWTLPCFGHRQDQSVVGAVLLPGHVQHGVSVIGDVLSCCIFIPNLSSTSVIFELRWNGQMFSFLRRLESCLSSQVGDLPQADDCLKLDKLYHFSRQLSVQMKFVLQSHSFPTDVKTDSYSFGGYASPLWYLLWTSLVASFFLERSSCLRMLSEHNDYNGADQSVVGAVLYLDMFNMECP</sequence>
<proteinExistence type="predicted"/>
<dbReference type="Proteomes" id="UP000827889">
    <property type="component" value="Chromosome 2"/>
</dbReference>
<evidence type="ECO:0000313" key="2">
    <source>
        <dbReference type="RefSeq" id="XP_048131292.1"/>
    </source>
</evidence>
<reference evidence="2" key="2">
    <citation type="submission" date="2025-08" db="UniProtKB">
        <authorList>
            <consortium name="RefSeq"/>
        </authorList>
    </citation>
    <scope>IDENTIFICATION</scope>
    <source>
        <tissue evidence="2">Leaf</tissue>
    </source>
</reference>
<protein>
    <submittedName>
        <fullName evidence="2">Uncharacterized protein LOC115751595</fullName>
    </submittedName>
</protein>
<evidence type="ECO:0000313" key="1">
    <source>
        <dbReference type="Proteomes" id="UP000827889"/>
    </source>
</evidence>
<reference evidence="1" key="1">
    <citation type="submission" date="2025-05" db="UniProtKB">
        <authorList>
            <consortium name="RefSeq"/>
        </authorList>
    </citation>
    <scope>NUCLEOTIDE SEQUENCE [LARGE SCALE GENOMIC DNA]</scope>
</reference>
<dbReference type="GeneID" id="115751595"/>
<gene>
    <name evidence="2" type="primary">LOC115751595</name>
</gene>
<organism evidence="1 2">
    <name type="scientific">Rhodamnia argentea</name>
    <dbReference type="NCBI Taxonomy" id="178133"/>
    <lineage>
        <taxon>Eukaryota</taxon>
        <taxon>Viridiplantae</taxon>
        <taxon>Streptophyta</taxon>
        <taxon>Embryophyta</taxon>
        <taxon>Tracheophyta</taxon>
        <taxon>Spermatophyta</taxon>
        <taxon>Magnoliopsida</taxon>
        <taxon>eudicotyledons</taxon>
        <taxon>Gunneridae</taxon>
        <taxon>Pentapetalae</taxon>
        <taxon>rosids</taxon>
        <taxon>malvids</taxon>
        <taxon>Myrtales</taxon>
        <taxon>Myrtaceae</taxon>
        <taxon>Myrtoideae</taxon>
        <taxon>Myrteae</taxon>
        <taxon>Australasian group</taxon>
        <taxon>Rhodamnia</taxon>
    </lineage>
</organism>
<keyword evidence="1" id="KW-1185">Reference proteome</keyword>
<name>A0ABM3H3W8_9MYRT</name>
<dbReference type="RefSeq" id="XP_048131292.1">
    <property type="nucleotide sequence ID" value="XM_048275335.1"/>
</dbReference>